<dbReference type="RefSeq" id="XP_020083615.1">
    <property type="nucleotide sequence ID" value="XM_020228026.1"/>
</dbReference>
<dbReference type="GO" id="GO:1990538">
    <property type="term" value="F:xylan O-acetyltransferase activity"/>
    <property type="evidence" value="ECO:0007669"/>
    <property type="project" value="UniProtKB-ARBA"/>
</dbReference>
<evidence type="ECO:0000256" key="4">
    <source>
        <dbReference type="ARBA" id="ARBA00022692"/>
    </source>
</evidence>
<name>A0A6P5EJC2_ANACO</name>
<evidence type="ECO:0000313" key="15">
    <source>
        <dbReference type="RefSeq" id="XP_020083615.1"/>
    </source>
</evidence>
<protein>
    <submittedName>
        <fullName evidence="14 15">Protein trichome birefringence-like</fullName>
    </submittedName>
</protein>
<sequence>MASSKDWFHLPPFIATSFSLFFLLLLFFLIVNGRRPQLTSLLFNPTPSKNHTSSASNTYQASGSGSGSGSGSSKKRGVEGCNLFDGRWVYDESSPSYPAGSCPFVDSGFNCFRNGRRDLNYTKLRWQPTHCTAPRLEGKKMLEMLRGKRMVFVGDSLNRNMWESLLCMLRHSLQDKDRVFEASGKQDFKARSSYSFRFIDYNCSVEFSWSPFLVQPWDSKGKVKETLRLDMIDRASTRYKDADVIIFNSGHWWTHEKTSKGINYYQEGDYVHPRLSSGDAYRKAMTTWAKWVDEHIDPLRTRVFFRGYAWSHFSGGQWNSGGNCDGETVPITDDKHLAKRYLVLISILESVLAEMRTPVLYLNVTRMTDYRKDGHPSVYRVPAGRRSPETIQDCSHWCLPGVPDAWNELLYAMLLQGLR</sequence>
<organism evidence="16">
    <name type="scientific">Ananas comosus</name>
    <name type="common">Pineapple</name>
    <name type="synonym">Ananas ananas</name>
    <dbReference type="NCBI Taxonomy" id="4615"/>
    <lineage>
        <taxon>Eukaryota</taxon>
        <taxon>Viridiplantae</taxon>
        <taxon>Streptophyta</taxon>
        <taxon>Embryophyta</taxon>
        <taxon>Tracheophyta</taxon>
        <taxon>Spermatophyta</taxon>
        <taxon>Magnoliopsida</taxon>
        <taxon>Liliopsida</taxon>
        <taxon>Poales</taxon>
        <taxon>Bromeliaceae</taxon>
        <taxon>Bromelioideae</taxon>
        <taxon>Ananas</taxon>
    </lineage>
</organism>
<accession>A0A6P5EJC2</accession>
<evidence type="ECO:0000313" key="14">
    <source>
        <dbReference type="RefSeq" id="XP_020083614.1"/>
    </source>
</evidence>
<keyword evidence="3" id="KW-0808">Transferase</keyword>
<dbReference type="InterPro" id="IPR029962">
    <property type="entry name" value="TBL"/>
</dbReference>
<dbReference type="Pfam" id="PF13839">
    <property type="entry name" value="PC-Esterase"/>
    <property type="match status" value="1"/>
</dbReference>
<feature type="domain" description="Trichome birefringence-like C-terminal" evidence="11">
    <location>
        <begin position="134"/>
        <end position="413"/>
    </location>
</feature>
<feature type="domain" description="Trichome birefringence-like N-terminal" evidence="12">
    <location>
        <begin position="80"/>
        <end position="131"/>
    </location>
</feature>
<dbReference type="RefSeq" id="XP_020083614.1">
    <property type="nucleotide sequence ID" value="XM_020228025.1"/>
</dbReference>
<evidence type="ECO:0000313" key="16">
    <source>
        <dbReference type="RefSeq" id="XP_020083616.1"/>
    </source>
</evidence>
<dbReference type="OrthoDB" id="630188at2759"/>
<dbReference type="InterPro" id="IPR026057">
    <property type="entry name" value="TBL_C"/>
</dbReference>
<comment type="similarity">
    <text evidence="2">Belongs to the PC-esterase family. TBL subfamily.</text>
</comment>
<keyword evidence="8 10" id="KW-0472">Membrane</keyword>
<evidence type="ECO:0000256" key="1">
    <source>
        <dbReference type="ARBA" id="ARBA00004323"/>
    </source>
</evidence>
<proteinExistence type="inferred from homology"/>
<evidence type="ECO:0000256" key="9">
    <source>
        <dbReference type="SAM" id="MobiDB-lite"/>
    </source>
</evidence>
<dbReference type="PANTHER" id="PTHR32285">
    <property type="entry name" value="PROTEIN TRICHOME BIREFRINGENCE-LIKE 9-RELATED"/>
    <property type="match status" value="1"/>
</dbReference>
<evidence type="ECO:0000313" key="17">
    <source>
        <dbReference type="RefSeq" id="XP_020083617.1"/>
    </source>
</evidence>
<evidence type="ECO:0000256" key="10">
    <source>
        <dbReference type="SAM" id="Phobius"/>
    </source>
</evidence>
<dbReference type="GO" id="GO:0000139">
    <property type="term" value="C:Golgi membrane"/>
    <property type="evidence" value="ECO:0007669"/>
    <property type="project" value="UniProtKB-SubCell"/>
</dbReference>
<dbReference type="AlphaFoldDB" id="A0A6P5EJC2"/>
<dbReference type="RefSeq" id="XP_020083616.1">
    <property type="nucleotide sequence ID" value="XM_020228027.1"/>
</dbReference>
<evidence type="ECO:0000256" key="7">
    <source>
        <dbReference type="ARBA" id="ARBA00023034"/>
    </source>
</evidence>
<keyword evidence="6 10" id="KW-1133">Transmembrane helix</keyword>
<keyword evidence="13" id="KW-1185">Reference proteome</keyword>
<reference evidence="13" key="1">
    <citation type="journal article" date="2015" name="Nat. Genet.">
        <title>The pineapple genome and the evolution of CAM photosynthesis.</title>
        <authorList>
            <person name="Ming R."/>
            <person name="VanBuren R."/>
            <person name="Wai C.M."/>
            <person name="Tang H."/>
            <person name="Schatz M.C."/>
            <person name="Bowers J.E."/>
            <person name="Lyons E."/>
            <person name="Wang M.L."/>
            <person name="Chen J."/>
            <person name="Biggers E."/>
            <person name="Zhang J."/>
            <person name="Huang L."/>
            <person name="Zhang L."/>
            <person name="Miao W."/>
            <person name="Zhang J."/>
            <person name="Ye Z."/>
            <person name="Miao C."/>
            <person name="Lin Z."/>
            <person name="Wang H."/>
            <person name="Zhou H."/>
            <person name="Yim W.C."/>
            <person name="Priest H.D."/>
            <person name="Zheng C."/>
            <person name="Woodhouse M."/>
            <person name="Edger P.P."/>
            <person name="Guyot R."/>
            <person name="Guo H.B."/>
            <person name="Guo H."/>
            <person name="Zheng G."/>
            <person name="Singh R."/>
            <person name="Sharma A."/>
            <person name="Min X."/>
            <person name="Zheng Y."/>
            <person name="Lee H."/>
            <person name="Gurtowski J."/>
            <person name="Sedlazeck F.J."/>
            <person name="Harkess A."/>
            <person name="McKain M.R."/>
            <person name="Liao Z."/>
            <person name="Fang J."/>
            <person name="Liu J."/>
            <person name="Zhang X."/>
            <person name="Zhang Q."/>
            <person name="Hu W."/>
            <person name="Qin Y."/>
            <person name="Wang K."/>
            <person name="Chen L.Y."/>
            <person name="Shirley N."/>
            <person name="Lin Y.R."/>
            <person name="Liu L.Y."/>
            <person name="Hernandez A.G."/>
            <person name="Wright C.L."/>
            <person name="Bulone V."/>
            <person name="Tuskan G.A."/>
            <person name="Heath K."/>
            <person name="Zee F."/>
            <person name="Moore P.H."/>
            <person name="Sunkar R."/>
            <person name="Leebens-Mack J.H."/>
            <person name="Mockler T."/>
            <person name="Bennetzen J.L."/>
            <person name="Freeling M."/>
            <person name="Sankoff D."/>
            <person name="Paterson A.H."/>
            <person name="Zhu X."/>
            <person name="Yang X."/>
            <person name="Smith J.A."/>
            <person name="Cushman J.C."/>
            <person name="Paull R.E."/>
            <person name="Yu Q."/>
        </authorList>
    </citation>
    <scope>NUCLEOTIDE SEQUENCE [LARGE SCALE GENOMIC DNA]</scope>
    <source>
        <strain evidence="13">cv. F153</strain>
    </source>
</reference>
<reference evidence="14 15" key="2">
    <citation type="submission" date="2025-04" db="UniProtKB">
        <authorList>
            <consortium name="RefSeq"/>
        </authorList>
    </citation>
    <scope>IDENTIFICATION</scope>
    <source>
        <tissue evidence="14 15">Leaf</tissue>
    </source>
</reference>
<keyword evidence="4 10" id="KW-0812">Transmembrane</keyword>
<feature type="compositionally biased region" description="Polar residues" evidence="9">
    <location>
        <begin position="47"/>
        <end position="61"/>
    </location>
</feature>
<evidence type="ECO:0000259" key="11">
    <source>
        <dbReference type="Pfam" id="PF13839"/>
    </source>
</evidence>
<dbReference type="GeneID" id="109706999"/>
<evidence type="ECO:0000256" key="5">
    <source>
        <dbReference type="ARBA" id="ARBA00022968"/>
    </source>
</evidence>
<evidence type="ECO:0000256" key="3">
    <source>
        <dbReference type="ARBA" id="ARBA00022679"/>
    </source>
</evidence>
<dbReference type="RefSeq" id="XP_020083617.1">
    <property type="nucleotide sequence ID" value="XM_020228028.1"/>
</dbReference>
<evidence type="ECO:0000313" key="13">
    <source>
        <dbReference type="Proteomes" id="UP000515123"/>
    </source>
</evidence>
<evidence type="ECO:0000256" key="6">
    <source>
        <dbReference type="ARBA" id="ARBA00022989"/>
    </source>
</evidence>
<gene>
    <name evidence="14 15 16 17" type="primary">LOC109706999</name>
</gene>
<keyword evidence="7" id="KW-0333">Golgi apparatus</keyword>
<evidence type="ECO:0000256" key="8">
    <source>
        <dbReference type="ARBA" id="ARBA00023136"/>
    </source>
</evidence>
<comment type="subcellular location">
    <subcellularLocation>
        <location evidence="1">Golgi apparatus membrane</location>
        <topology evidence="1">Single-pass type II membrane protein</topology>
    </subcellularLocation>
</comment>
<feature type="transmembrane region" description="Helical" evidence="10">
    <location>
        <begin position="12"/>
        <end position="31"/>
    </location>
</feature>
<keyword evidence="5" id="KW-0735">Signal-anchor</keyword>
<dbReference type="InterPro" id="IPR025846">
    <property type="entry name" value="TBL_N"/>
</dbReference>
<evidence type="ECO:0000256" key="2">
    <source>
        <dbReference type="ARBA" id="ARBA00007727"/>
    </source>
</evidence>
<dbReference type="Pfam" id="PF14416">
    <property type="entry name" value="PMR5N"/>
    <property type="match status" value="1"/>
</dbReference>
<evidence type="ECO:0000259" key="12">
    <source>
        <dbReference type="Pfam" id="PF14416"/>
    </source>
</evidence>
<dbReference type="PANTHER" id="PTHR32285:SF22">
    <property type="entry name" value="PROTEIN TRICHOME BIREFRINGENCE"/>
    <property type="match status" value="1"/>
</dbReference>
<feature type="region of interest" description="Disordered" evidence="9">
    <location>
        <begin position="47"/>
        <end position="76"/>
    </location>
</feature>
<dbReference type="Proteomes" id="UP000515123">
    <property type="component" value="Linkage group 3"/>
</dbReference>